<evidence type="ECO:0000256" key="2">
    <source>
        <dbReference type="SAM" id="Phobius"/>
    </source>
</evidence>
<name>A0A5P2H464_9BURK</name>
<dbReference type="Gene3D" id="3.90.226.10">
    <property type="entry name" value="2-enoyl-CoA Hydratase, Chain A, domain 1"/>
    <property type="match status" value="1"/>
</dbReference>
<evidence type="ECO:0000256" key="1">
    <source>
        <dbReference type="SAM" id="MobiDB-lite"/>
    </source>
</evidence>
<gene>
    <name evidence="3" type="ORF">FOB72_08560</name>
</gene>
<feature type="region of interest" description="Disordered" evidence="1">
    <location>
        <begin position="295"/>
        <end position="318"/>
    </location>
</feature>
<dbReference type="InterPro" id="IPR029045">
    <property type="entry name" value="ClpP/crotonase-like_dom_sf"/>
</dbReference>
<evidence type="ECO:0000313" key="4">
    <source>
        <dbReference type="Proteomes" id="UP000322822"/>
    </source>
</evidence>
<organism evidence="3 4">
    <name type="scientific">Cupriavidus pauculus</name>
    <dbReference type="NCBI Taxonomy" id="82633"/>
    <lineage>
        <taxon>Bacteria</taxon>
        <taxon>Pseudomonadati</taxon>
        <taxon>Pseudomonadota</taxon>
        <taxon>Betaproteobacteria</taxon>
        <taxon>Burkholderiales</taxon>
        <taxon>Burkholderiaceae</taxon>
        <taxon>Cupriavidus</taxon>
    </lineage>
</organism>
<feature type="compositionally biased region" description="Low complexity" evidence="1">
    <location>
        <begin position="307"/>
        <end position="318"/>
    </location>
</feature>
<dbReference type="AlphaFoldDB" id="A0A5P2H464"/>
<dbReference type="Proteomes" id="UP000322822">
    <property type="component" value="Chromosome 1"/>
</dbReference>
<accession>A0A5P2H464</accession>
<feature type="transmembrane region" description="Helical" evidence="2">
    <location>
        <begin position="90"/>
        <end position="108"/>
    </location>
</feature>
<reference evidence="3 4" key="1">
    <citation type="submission" date="2019-09" db="EMBL/GenBank/DDBJ databases">
        <title>FDA dAtabase for Regulatory Grade micrObial Sequences (FDA-ARGOS): Supporting development and validation of Infectious Disease Dx tests.</title>
        <authorList>
            <person name="Sciortino C."/>
            <person name="Tallon L."/>
            <person name="Sadzewicz L."/>
            <person name="Vavikolanu K."/>
            <person name="Mehta A."/>
            <person name="Aluvathingal J."/>
            <person name="Nadendla S."/>
            <person name="Nandy P."/>
            <person name="Geyer C."/>
            <person name="Yan Y."/>
            <person name="Sichtig H."/>
        </authorList>
    </citation>
    <scope>NUCLEOTIDE SEQUENCE [LARGE SCALE GENOMIC DNA]</scope>
    <source>
        <strain evidence="3 4">FDAARGOS_664</strain>
    </source>
</reference>
<keyword evidence="2" id="KW-0812">Transmembrane</keyword>
<dbReference type="OrthoDB" id="5935280at2"/>
<protein>
    <submittedName>
        <fullName evidence="3">Uncharacterized protein</fullName>
    </submittedName>
</protein>
<evidence type="ECO:0000313" key="3">
    <source>
        <dbReference type="EMBL" id="QET02090.1"/>
    </source>
</evidence>
<feature type="transmembrane region" description="Helical" evidence="2">
    <location>
        <begin position="20"/>
        <end position="37"/>
    </location>
</feature>
<dbReference type="EMBL" id="CP044065">
    <property type="protein sequence ID" value="QET02090.1"/>
    <property type="molecule type" value="Genomic_DNA"/>
</dbReference>
<keyword evidence="2" id="KW-0472">Membrane</keyword>
<sequence>MTGYFRRHWRGEYSLPVSYWLNGNLPAVLLIALAPLQDWLANGSVPLRIGAAICVAMLVATALLWGWALTGIWRSARGYRARGGSRVWTWLARGSVALSAVSLGYLAVTSMVPVGREFAYIALGNDPLGEVRVEASPDGRDILLTGMLREGVTARVRAVLAATPNARMLRLDSRGGRLVEGEMLARLVRERGLDTHVDARCSSACTFVFLAGQDRTASPEARIGFHLPAVPGTYAPAQHLASERMIATYRAAGLPEAFIARVAATPNRSAWYPTREELIDAHVITRAGLLGASTPVSPGAASRDPSTDPAAVPAADPSTAAPKTALADALAADALVQAYESRFPGSLPALTDKSWATMAGGGTDADVMAAARAFIRVSLPPLLGAADGALLDRYMDMHLAQLSAARGMGGAACDALIDGSIRTAAMLPPALVEEERATMIALLTPAPPRNTQARANRHEADAMIATAVRLLPVEHARILHNPELYARQPGKVCEATLSFYRLVRSLPDAQRQRTERALFARSASGMAFE</sequence>
<keyword evidence="2" id="KW-1133">Transmembrane helix</keyword>
<feature type="transmembrane region" description="Helical" evidence="2">
    <location>
        <begin position="49"/>
        <end position="69"/>
    </location>
</feature>
<dbReference type="SUPFAM" id="SSF52096">
    <property type="entry name" value="ClpP/crotonase"/>
    <property type="match status" value="1"/>
</dbReference>
<dbReference type="RefSeq" id="WP_150372132.1">
    <property type="nucleotide sequence ID" value="NZ_CP044065.1"/>
</dbReference>
<proteinExistence type="predicted"/>